<dbReference type="EMBL" id="JAMQYH010000003">
    <property type="protein sequence ID" value="KAJ1692666.1"/>
    <property type="molecule type" value="Genomic_DNA"/>
</dbReference>
<evidence type="ECO:0000313" key="4">
    <source>
        <dbReference type="Proteomes" id="UP001151287"/>
    </source>
</evidence>
<feature type="compositionally biased region" description="Pro residues" evidence="1">
    <location>
        <begin position="10"/>
        <end position="23"/>
    </location>
</feature>
<proteinExistence type="predicted"/>
<dbReference type="PANTHER" id="PTHR34566">
    <property type="entry name" value="ALTERED INHERITANCE OF MITOCHONDRIA PROTEIN"/>
    <property type="match status" value="1"/>
</dbReference>
<dbReference type="OrthoDB" id="510712at2759"/>
<gene>
    <name evidence="3" type="ORF">LUZ63_009364</name>
</gene>
<dbReference type="Proteomes" id="UP001151287">
    <property type="component" value="Unassembled WGS sequence"/>
</dbReference>
<protein>
    <recommendedName>
        <fullName evidence="2">DUF8204 domain-containing protein</fullName>
    </recommendedName>
</protein>
<reference evidence="3" key="1">
    <citation type="journal article" date="2022" name="Cell">
        <title>Repeat-based holocentromeres influence genome architecture and karyotype evolution.</title>
        <authorList>
            <person name="Hofstatter P.G."/>
            <person name="Thangavel G."/>
            <person name="Lux T."/>
            <person name="Neumann P."/>
            <person name="Vondrak T."/>
            <person name="Novak P."/>
            <person name="Zhang M."/>
            <person name="Costa L."/>
            <person name="Castellani M."/>
            <person name="Scott A."/>
            <person name="Toegelov H."/>
            <person name="Fuchs J."/>
            <person name="Mata-Sucre Y."/>
            <person name="Dias Y."/>
            <person name="Vanzela A.L.L."/>
            <person name="Huettel B."/>
            <person name="Almeida C.C.S."/>
            <person name="Simkova H."/>
            <person name="Souza G."/>
            <person name="Pedrosa-Harand A."/>
            <person name="Macas J."/>
            <person name="Mayer K.F.X."/>
            <person name="Houben A."/>
            <person name="Marques A."/>
        </authorList>
    </citation>
    <scope>NUCLEOTIDE SEQUENCE</scope>
    <source>
        <strain evidence="3">RhyBre1mFocal</strain>
    </source>
</reference>
<feature type="region of interest" description="Disordered" evidence="1">
    <location>
        <begin position="1"/>
        <end position="23"/>
    </location>
</feature>
<evidence type="ECO:0000256" key="1">
    <source>
        <dbReference type="SAM" id="MobiDB-lite"/>
    </source>
</evidence>
<evidence type="ECO:0000313" key="3">
    <source>
        <dbReference type="EMBL" id="KAJ1692666.1"/>
    </source>
</evidence>
<dbReference type="AlphaFoldDB" id="A0A9Q0HNI2"/>
<organism evidence="3 4">
    <name type="scientific">Rhynchospora breviuscula</name>
    <dbReference type="NCBI Taxonomy" id="2022672"/>
    <lineage>
        <taxon>Eukaryota</taxon>
        <taxon>Viridiplantae</taxon>
        <taxon>Streptophyta</taxon>
        <taxon>Embryophyta</taxon>
        <taxon>Tracheophyta</taxon>
        <taxon>Spermatophyta</taxon>
        <taxon>Magnoliopsida</taxon>
        <taxon>Liliopsida</taxon>
        <taxon>Poales</taxon>
        <taxon>Cyperaceae</taxon>
        <taxon>Cyperoideae</taxon>
        <taxon>Rhynchosporeae</taxon>
        <taxon>Rhynchospora</taxon>
    </lineage>
</organism>
<comment type="caution">
    <text evidence="3">The sequence shown here is derived from an EMBL/GenBank/DDBJ whole genome shotgun (WGS) entry which is preliminary data.</text>
</comment>
<dbReference type="PANTHER" id="PTHR34566:SF2">
    <property type="entry name" value="ALTERED INHERITANCE OF MITOCHONDRIA PROTEIN"/>
    <property type="match status" value="1"/>
</dbReference>
<dbReference type="InterPro" id="IPR058517">
    <property type="entry name" value="DUF8204"/>
</dbReference>
<name>A0A9Q0HNI2_9POAL</name>
<accession>A0A9Q0HNI2</accession>
<evidence type="ECO:0000259" key="2">
    <source>
        <dbReference type="Pfam" id="PF26631"/>
    </source>
</evidence>
<feature type="region of interest" description="Disordered" evidence="1">
    <location>
        <begin position="123"/>
        <end position="154"/>
    </location>
</feature>
<dbReference type="Pfam" id="PF26631">
    <property type="entry name" value="DUF8204"/>
    <property type="match status" value="1"/>
</dbReference>
<feature type="compositionally biased region" description="Basic and acidic residues" evidence="1">
    <location>
        <begin position="132"/>
        <end position="143"/>
    </location>
</feature>
<sequence>MEASSESGSSPPPLPPPLPPVPPIQKGKSCKGCLYYSSVLKSQARNPVCVGISRSIPQVPDYIVGESELEAAKEGRNLSDFRYSCVGYSLFLEKNGNKSSDKKENQAELPFCVGLEVLVDRKPSSQHAPAHGHKEVLEARSRTPEQQPKRPGLISGEDFVGKFWRNSGLVASGVATNLNKVGNYVKETVDDILYPYRKRPK</sequence>
<keyword evidence="4" id="KW-1185">Reference proteome</keyword>
<feature type="domain" description="DUF8204" evidence="2">
    <location>
        <begin position="26"/>
        <end position="118"/>
    </location>
</feature>